<dbReference type="GeneID" id="94845002"/>
<dbReference type="EMBL" id="MLAK01001074">
    <property type="protein sequence ID" value="OHS98097.1"/>
    <property type="molecule type" value="Genomic_DNA"/>
</dbReference>
<evidence type="ECO:0000256" key="1">
    <source>
        <dbReference type="SAM" id="SignalP"/>
    </source>
</evidence>
<dbReference type="Proteomes" id="UP000179807">
    <property type="component" value="Unassembled WGS sequence"/>
</dbReference>
<name>A0A1J4JHA4_9EUKA</name>
<reference evidence="2" key="1">
    <citation type="submission" date="2016-10" db="EMBL/GenBank/DDBJ databases">
        <authorList>
            <person name="Benchimol M."/>
            <person name="Almeida L.G."/>
            <person name="Vasconcelos A.T."/>
            <person name="Perreira-Neves A."/>
            <person name="Rosa I.A."/>
            <person name="Tasca T."/>
            <person name="Bogo M.R."/>
            <person name="de Souza W."/>
        </authorList>
    </citation>
    <scope>NUCLEOTIDE SEQUENCE [LARGE SCALE GENOMIC DNA]</scope>
    <source>
        <strain evidence="2">K</strain>
    </source>
</reference>
<sequence length="165" mass="19209">MFKLFFFLFIVHFFISHSFQSKITLNGNSNSNIKMIFALILLSSSLKSDDKNAIFENLLNSPMAAMLALQKNSKNPNHNYLTPLESKESRKLFNAYLWLSLINGNLDGTKLSSLDPMLLYMLSRSKQFQPPKPKKEPLKMPRHSNLLEQPLGKLFRQRRNVRRDY</sequence>
<comment type="caution">
    <text evidence="2">The sequence shown here is derived from an EMBL/GenBank/DDBJ whole genome shotgun (WGS) entry which is preliminary data.</text>
</comment>
<protein>
    <submittedName>
        <fullName evidence="2">Uncharacterized protein</fullName>
    </submittedName>
</protein>
<accession>A0A1J4JHA4</accession>
<feature type="chain" id="PRO_5012972663" evidence="1">
    <location>
        <begin position="21"/>
        <end position="165"/>
    </location>
</feature>
<evidence type="ECO:0000313" key="3">
    <source>
        <dbReference type="Proteomes" id="UP000179807"/>
    </source>
</evidence>
<dbReference type="RefSeq" id="XP_068351234.1">
    <property type="nucleotide sequence ID" value="XM_068510298.1"/>
</dbReference>
<evidence type="ECO:0000313" key="2">
    <source>
        <dbReference type="EMBL" id="OHS98097.1"/>
    </source>
</evidence>
<dbReference type="AlphaFoldDB" id="A0A1J4JHA4"/>
<dbReference type="VEuPathDB" id="TrichDB:TRFO_35513"/>
<feature type="signal peptide" evidence="1">
    <location>
        <begin position="1"/>
        <end position="20"/>
    </location>
</feature>
<proteinExistence type="predicted"/>
<keyword evidence="3" id="KW-1185">Reference proteome</keyword>
<gene>
    <name evidence="2" type="ORF">TRFO_35513</name>
</gene>
<organism evidence="2 3">
    <name type="scientific">Tritrichomonas foetus</name>
    <dbReference type="NCBI Taxonomy" id="1144522"/>
    <lineage>
        <taxon>Eukaryota</taxon>
        <taxon>Metamonada</taxon>
        <taxon>Parabasalia</taxon>
        <taxon>Tritrichomonadida</taxon>
        <taxon>Tritrichomonadidae</taxon>
        <taxon>Tritrichomonas</taxon>
    </lineage>
</organism>
<keyword evidence="1" id="KW-0732">Signal</keyword>